<protein>
    <submittedName>
        <fullName evidence="2">Uncharacterized protein</fullName>
    </submittedName>
</protein>
<comment type="caution">
    <text evidence="2">The sequence shown here is derived from an EMBL/GenBank/DDBJ whole genome shotgun (WGS) entry which is preliminary data.</text>
</comment>
<feature type="transmembrane region" description="Helical" evidence="1">
    <location>
        <begin position="98"/>
        <end position="121"/>
    </location>
</feature>
<reference evidence="2 3" key="1">
    <citation type="submission" date="2023-03" db="EMBL/GenBank/DDBJ databases">
        <title>Paludisphaera mucosa sp. nov. a novel planctomycete from northern fen.</title>
        <authorList>
            <person name="Ivanova A."/>
        </authorList>
    </citation>
    <scope>NUCLEOTIDE SEQUENCE [LARGE SCALE GENOMIC DNA]</scope>
    <source>
        <strain evidence="2 3">Pla2</strain>
    </source>
</reference>
<keyword evidence="3" id="KW-1185">Reference proteome</keyword>
<evidence type="ECO:0000313" key="3">
    <source>
        <dbReference type="Proteomes" id="UP001216907"/>
    </source>
</evidence>
<feature type="transmembrane region" description="Helical" evidence="1">
    <location>
        <begin position="133"/>
        <end position="150"/>
    </location>
</feature>
<feature type="transmembrane region" description="Helical" evidence="1">
    <location>
        <begin position="43"/>
        <end position="62"/>
    </location>
</feature>
<proteinExistence type="predicted"/>
<organism evidence="2 3">
    <name type="scientific">Paludisphaera mucosa</name>
    <dbReference type="NCBI Taxonomy" id="3030827"/>
    <lineage>
        <taxon>Bacteria</taxon>
        <taxon>Pseudomonadati</taxon>
        <taxon>Planctomycetota</taxon>
        <taxon>Planctomycetia</taxon>
        <taxon>Isosphaerales</taxon>
        <taxon>Isosphaeraceae</taxon>
        <taxon>Paludisphaera</taxon>
    </lineage>
</organism>
<evidence type="ECO:0000313" key="2">
    <source>
        <dbReference type="EMBL" id="MDG3003883.1"/>
    </source>
</evidence>
<dbReference type="Proteomes" id="UP001216907">
    <property type="component" value="Unassembled WGS sequence"/>
</dbReference>
<evidence type="ECO:0000256" key="1">
    <source>
        <dbReference type="SAM" id="Phobius"/>
    </source>
</evidence>
<feature type="transmembrane region" description="Helical" evidence="1">
    <location>
        <begin position="12"/>
        <end position="31"/>
    </location>
</feature>
<sequence>MGSATMASPWRIFWLLVLGLHAVAAAGWWWLAPGGFPVDHLRFWTNRVAPVVVLATVATAVWAARRGRVAVLVTLLAAFPIAWYFAGFSAMRAFPTTFAYAALFTFFCVAVVMNIAVLVPFRDRRDGGGRVRTLVQMAAAAFGALLPLGFRPPVADTHPSPYSMPAEIRRVAPVEGGLKPGLFVHLGDGSASIKAKPLTISVQPLLRFLSRSPDGAPTILVPSRLREGREFRLVGAEAIPGGLDLRYRSDYDAALRVTSADGPIVLEPISFLPKRVWSHLNSFCDVDVSGHRRLSLAFSPCPETRVEVKPMDYPVGRPLRFAFLDATGRFRVVEATSGEKGPFRQLAGGPLARGEPLTITLFDQDAAVARITMDDWSAQLDTQLSPTAGWGAPANAIEFSLAGDEPTSAATIYVTLAGTSVGRGWDCVGHRAGTYRNRMRVEVLGAGS</sequence>
<name>A0ABT6F915_9BACT</name>
<keyword evidence="1" id="KW-0472">Membrane</keyword>
<dbReference type="RefSeq" id="WP_277860228.1">
    <property type="nucleotide sequence ID" value="NZ_JARRAG010000001.1"/>
</dbReference>
<keyword evidence="1" id="KW-0812">Transmembrane</keyword>
<feature type="transmembrane region" description="Helical" evidence="1">
    <location>
        <begin position="69"/>
        <end position="86"/>
    </location>
</feature>
<keyword evidence="1" id="KW-1133">Transmembrane helix</keyword>
<accession>A0ABT6F915</accession>
<dbReference type="EMBL" id="JARRAG010000001">
    <property type="protein sequence ID" value="MDG3003883.1"/>
    <property type="molecule type" value="Genomic_DNA"/>
</dbReference>
<gene>
    <name evidence="2" type="ORF">PZE19_08875</name>
</gene>